<evidence type="ECO:0000313" key="2">
    <source>
        <dbReference type="EMBL" id="AHG88775.1"/>
    </source>
</evidence>
<dbReference type="STRING" id="861299.J421_1238"/>
<dbReference type="InParanoid" id="W0REM6"/>
<dbReference type="Proteomes" id="UP000019151">
    <property type="component" value="Chromosome"/>
</dbReference>
<dbReference type="NCBIfam" id="TIGR02913">
    <property type="entry name" value="HAF_rpt"/>
    <property type="match status" value="1"/>
</dbReference>
<feature type="chain" id="PRO_5004794018" evidence="1">
    <location>
        <begin position="20"/>
        <end position="359"/>
    </location>
</feature>
<dbReference type="PROSITE" id="PS51257">
    <property type="entry name" value="PROKAR_LIPOPROTEIN"/>
    <property type="match status" value="1"/>
</dbReference>
<dbReference type="OrthoDB" id="108960at2"/>
<dbReference type="PATRIC" id="fig|861299.3.peg.1255"/>
<proteinExistence type="predicted"/>
<dbReference type="EMBL" id="CP007128">
    <property type="protein sequence ID" value="AHG88775.1"/>
    <property type="molecule type" value="Genomic_DNA"/>
</dbReference>
<protein>
    <submittedName>
        <fullName evidence="2">Extracellular repeat protein, HAF family</fullName>
    </submittedName>
</protein>
<organism evidence="2 3">
    <name type="scientific">Gemmatirosa kalamazoonensis</name>
    <dbReference type="NCBI Taxonomy" id="861299"/>
    <lineage>
        <taxon>Bacteria</taxon>
        <taxon>Pseudomonadati</taxon>
        <taxon>Gemmatimonadota</taxon>
        <taxon>Gemmatimonadia</taxon>
        <taxon>Gemmatimonadales</taxon>
        <taxon>Gemmatimonadaceae</taxon>
        <taxon>Gemmatirosa</taxon>
    </lineage>
</organism>
<accession>W0REM6</accession>
<feature type="signal peptide" evidence="1">
    <location>
        <begin position="1"/>
        <end position="19"/>
    </location>
</feature>
<dbReference type="eggNOG" id="COG5563">
    <property type="taxonomic scope" value="Bacteria"/>
</dbReference>
<name>W0REM6_9BACT</name>
<dbReference type="AlphaFoldDB" id="W0REM6"/>
<dbReference type="InterPro" id="IPR014262">
    <property type="entry name" value="HAF_rpt"/>
</dbReference>
<gene>
    <name evidence="2" type="ORF">J421_1238</name>
</gene>
<evidence type="ECO:0000256" key="1">
    <source>
        <dbReference type="SAM" id="SignalP"/>
    </source>
</evidence>
<dbReference type="RefSeq" id="WP_025410300.1">
    <property type="nucleotide sequence ID" value="NZ_CP007128.1"/>
</dbReference>
<dbReference type="KEGG" id="gba:J421_1238"/>
<reference evidence="2 3" key="1">
    <citation type="journal article" date="2014" name="Genome Announc.">
        <title>Genome Sequence and Methylome of Soil Bacterium Gemmatirosa kalamazoonensis KBS708T, a Member of the Rarely Cultivated Gemmatimonadetes Phylum.</title>
        <authorList>
            <person name="Debruyn J.M."/>
            <person name="Radosevich M."/>
            <person name="Wommack K.E."/>
            <person name="Polson S.W."/>
            <person name="Hauser L.J."/>
            <person name="Fawaz M.N."/>
            <person name="Korlach J."/>
            <person name="Tsai Y.C."/>
        </authorList>
    </citation>
    <scope>NUCLEOTIDE SEQUENCE [LARGE SCALE GENOMIC DNA]</scope>
    <source>
        <strain evidence="2 3">KBS708</strain>
    </source>
</reference>
<dbReference type="HOGENOM" id="CLU_771075_0_0_0"/>
<keyword evidence="3" id="KW-1185">Reference proteome</keyword>
<sequence length="359" mass="36991">MRRTSLTLPCTIIVVVLIAACGDPDRVTAVPGRPAERLTAPTRPDTTALSASAVDVPAPPSYVGYVLTDISRRIASTATDINTAGLVVGAYATAAGQHGFVRHTDGTFEDLPPLAGDTGTVATGINDAGVVVGYSTRRNGHTTAWIRHPGLAPRALSEPEFCAGSSRADAIDYLGEIVGSCGRDAVIWPTETAFAWPLGGVHGEALDVYFHTVVGYGLLGSGSTTTAIVWRGAPTTFNLPPGSTDSKATGINAGGAIVGLFTQNGAQRGFVSSLTSGRVLPHPAYGISDYGRVVGWYVSLPAAAYTIAPGAVTETPLPPTTLGRVAVKVNRCGAIVGHYFPLGLQGGPRAALWTKPTCD</sequence>
<keyword evidence="1" id="KW-0732">Signal</keyword>
<evidence type="ECO:0000313" key="3">
    <source>
        <dbReference type="Proteomes" id="UP000019151"/>
    </source>
</evidence>